<dbReference type="AlphaFoldDB" id="A0A6S7DJU2"/>
<reference evidence="2 3" key="1">
    <citation type="submission" date="2020-04" db="EMBL/GenBank/DDBJ databases">
        <authorList>
            <person name="De Canck E."/>
        </authorList>
    </citation>
    <scope>NUCLEOTIDE SEQUENCE [LARGE SCALE GENOMIC DNA]</scope>
    <source>
        <strain evidence="2 3">LMG 26788</strain>
    </source>
</reference>
<evidence type="ECO:0000313" key="1">
    <source>
        <dbReference type="EMBL" id="CAB3889108.1"/>
    </source>
</evidence>
<evidence type="ECO:0000313" key="3">
    <source>
        <dbReference type="Proteomes" id="UP000494203"/>
    </source>
</evidence>
<sequence>MACPRCNSTNLWDDNLWWGCDECGFASNGTGSAGGTMIFAQDKPGLPRSLDEVRKLEEWQRTKPIF</sequence>
<dbReference type="EMBL" id="CADIKZ010000010">
    <property type="protein sequence ID" value="CAB3890414.1"/>
    <property type="molecule type" value="Genomic_DNA"/>
</dbReference>
<organism evidence="2 3">
    <name type="scientific">Achromobacter pulmonis</name>
    <dbReference type="NCBI Taxonomy" id="1389932"/>
    <lineage>
        <taxon>Bacteria</taxon>
        <taxon>Pseudomonadati</taxon>
        <taxon>Pseudomonadota</taxon>
        <taxon>Betaproteobacteria</taxon>
        <taxon>Burkholderiales</taxon>
        <taxon>Alcaligenaceae</taxon>
        <taxon>Achromobacter</taxon>
    </lineage>
</organism>
<dbReference type="EMBL" id="CADIKZ010000010">
    <property type="protein sequence ID" value="CAB3889108.1"/>
    <property type="molecule type" value="Genomic_DNA"/>
</dbReference>
<keyword evidence="3" id="KW-1185">Reference proteome</keyword>
<dbReference type="SUPFAM" id="SSF57783">
    <property type="entry name" value="Zinc beta-ribbon"/>
    <property type="match status" value="1"/>
</dbReference>
<protein>
    <submittedName>
        <fullName evidence="2">Uncharacterized protein</fullName>
    </submittedName>
</protein>
<name>A0A6S7DJU2_9BURK</name>
<proteinExistence type="predicted"/>
<evidence type="ECO:0000313" key="2">
    <source>
        <dbReference type="EMBL" id="CAB3890414.1"/>
    </source>
</evidence>
<dbReference type="Proteomes" id="UP000494203">
    <property type="component" value="Unassembled WGS sequence"/>
</dbReference>
<gene>
    <name evidence="1" type="ORF">LMG26788_03680</name>
    <name evidence="2" type="ORF">LMG26788_03746</name>
</gene>
<dbReference type="RefSeq" id="WP_175141361.1">
    <property type="nucleotide sequence ID" value="NZ_CADIKZ010000010.1"/>
</dbReference>
<accession>A0A6S7DJU2</accession>